<evidence type="ECO:0000256" key="5">
    <source>
        <dbReference type="PROSITE-ProRule" id="PRU00205"/>
    </source>
</evidence>
<keyword evidence="3 6" id="KW-1133">Transmembrane helix</keyword>
<evidence type="ECO:0000313" key="9">
    <source>
        <dbReference type="Proteomes" id="UP001190700"/>
    </source>
</evidence>
<dbReference type="GO" id="GO:0005886">
    <property type="term" value="C:plasma membrane"/>
    <property type="evidence" value="ECO:0007669"/>
    <property type="project" value="TreeGrafter"/>
</dbReference>
<dbReference type="PANTHER" id="PTHR13439">
    <property type="entry name" value="CT120 PROTEIN"/>
    <property type="match status" value="1"/>
</dbReference>
<evidence type="ECO:0000313" key="8">
    <source>
        <dbReference type="EMBL" id="KAK3287844.1"/>
    </source>
</evidence>
<accession>A0AAE0H0Q9</accession>
<dbReference type="GO" id="GO:0071709">
    <property type="term" value="P:membrane assembly"/>
    <property type="evidence" value="ECO:0007669"/>
    <property type="project" value="TreeGrafter"/>
</dbReference>
<dbReference type="GO" id="GO:0097035">
    <property type="term" value="P:regulation of membrane lipid distribution"/>
    <property type="evidence" value="ECO:0007669"/>
    <property type="project" value="TreeGrafter"/>
</dbReference>
<feature type="transmembrane region" description="Helical" evidence="6">
    <location>
        <begin position="12"/>
        <end position="36"/>
    </location>
</feature>
<organism evidence="8 9">
    <name type="scientific">Cymbomonas tetramitiformis</name>
    <dbReference type="NCBI Taxonomy" id="36881"/>
    <lineage>
        <taxon>Eukaryota</taxon>
        <taxon>Viridiplantae</taxon>
        <taxon>Chlorophyta</taxon>
        <taxon>Pyramimonadophyceae</taxon>
        <taxon>Pyramimonadales</taxon>
        <taxon>Pyramimonadaceae</taxon>
        <taxon>Cymbomonas</taxon>
    </lineage>
</organism>
<dbReference type="PANTHER" id="PTHR13439:SF4">
    <property type="entry name" value="TLC DOMAIN-CONTAINING PROTEIN"/>
    <property type="match status" value="1"/>
</dbReference>
<feature type="domain" description="TLC" evidence="7">
    <location>
        <begin position="39"/>
        <end position="245"/>
    </location>
</feature>
<comment type="caution">
    <text evidence="8">The sequence shown here is derived from an EMBL/GenBank/DDBJ whole genome shotgun (WGS) entry which is preliminary data.</text>
</comment>
<feature type="transmembrane region" description="Helical" evidence="6">
    <location>
        <begin position="48"/>
        <end position="67"/>
    </location>
</feature>
<dbReference type="PROSITE" id="PS50922">
    <property type="entry name" value="TLC"/>
    <property type="match status" value="1"/>
</dbReference>
<dbReference type="Pfam" id="PF03798">
    <property type="entry name" value="TRAM_LAG1_CLN8"/>
    <property type="match status" value="1"/>
</dbReference>
<evidence type="ECO:0000256" key="3">
    <source>
        <dbReference type="ARBA" id="ARBA00022989"/>
    </source>
</evidence>
<dbReference type="GO" id="GO:0055091">
    <property type="term" value="P:phospholipid homeostasis"/>
    <property type="evidence" value="ECO:0007669"/>
    <property type="project" value="TreeGrafter"/>
</dbReference>
<dbReference type="GO" id="GO:0007009">
    <property type="term" value="P:plasma membrane organization"/>
    <property type="evidence" value="ECO:0007669"/>
    <property type="project" value="TreeGrafter"/>
</dbReference>
<comment type="subcellular location">
    <subcellularLocation>
        <location evidence="1">Membrane</location>
        <topology evidence="1">Multi-pass membrane protein</topology>
    </subcellularLocation>
</comment>
<keyword evidence="2 5" id="KW-0812">Transmembrane</keyword>
<keyword evidence="9" id="KW-1185">Reference proteome</keyword>
<keyword evidence="4 5" id="KW-0472">Membrane</keyword>
<name>A0AAE0H0Q9_9CHLO</name>
<evidence type="ECO:0000256" key="6">
    <source>
        <dbReference type="SAM" id="Phobius"/>
    </source>
</evidence>
<reference evidence="8 9" key="1">
    <citation type="journal article" date="2015" name="Genome Biol. Evol.">
        <title>Comparative Genomics of a Bacterivorous Green Alga Reveals Evolutionary Causalities and Consequences of Phago-Mixotrophic Mode of Nutrition.</title>
        <authorList>
            <person name="Burns J.A."/>
            <person name="Paasch A."/>
            <person name="Narechania A."/>
            <person name="Kim E."/>
        </authorList>
    </citation>
    <scope>NUCLEOTIDE SEQUENCE [LARGE SCALE GENOMIC DNA]</scope>
    <source>
        <strain evidence="8 9">PLY_AMNH</strain>
    </source>
</reference>
<dbReference type="AlphaFoldDB" id="A0AAE0H0Q9"/>
<feature type="transmembrane region" description="Helical" evidence="6">
    <location>
        <begin position="214"/>
        <end position="237"/>
    </location>
</feature>
<gene>
    <name evidence="8" type="ORF">CYMTET_4663</name>
</gene>
<dbReference type="EMBL" id="LGRX02000677">
    <property type="protein sequence ID" value="KAK3287844.1"/>
    <property type="molecule type" value="Genomic_DNA"/>
</dbReference>
<protein>
    <recommendedName>
        <fullName evidence="7">TLC domain-containing protein</fullName>
    </recommendedName>
</protein>
<evidence type="ECO:0000259" key="7">
    <source>
        <dbReference type="PROSITE" id="PS50922"/>
    </source>
</evidence>
<feature type="transmembrane region" description="Helical" evidence="6">
    <location>
        <begin position="112"/>
        <end position="128"/>
    </location>
</feature>
<evidence type="ECO:0000256" key="2">
    <source>
        <dbReference type="ARBA" id="ARBA00022692"/>
    </source>
</evidence>
<evidence type="ECO:0000256" key="4">
    <source>
        <dbReference type="ARBA" id="ARBA00023136"/>
    </source>
</evidence>
<sequence length="252" mass="28328">MADPRTQGLVDSLPLLVAALGICHIAVSLVCSLAGPFRAAPHKAAHQIISLVDHSICGLYGAYLWIFEAGAIEDKAYEYLEGAAVLLQANFCFQVYDLLASLFIKDFRKPEMIAHHLVTAVLAWWTITGPYLHYYSIFFVGCGEVSSIPLVFVDTFKHFPDVGKRVPTFDVVCKGLFALLFVPIRCIYWPLVSFEFWQLSLHLLNTQTAHNTPIVISFLAANVFLTFLQEYWGYLVYRGVRKMLSGSDKKEK</sequence>
<feature type="transmembrane region" description="Helical" evidence="6">
    <location>
        <begin position="79"/>
        <end position="100"/>
    </location>
</feature>
<evidence type="ECO:0000256" key="1">
    <source>
        <dbReference type="ARBA" id="ARBA00004141"/>
    </source>
</evidence>
<dbReference type="InterPro" id="IPR050846">
    <property type="entry name" value="TLCD"/>
</dbReference>
<dbReference type="InterPro" id="IPR006634">
    <property type="entry name" value="TLC-dom"/>
</dbReference>
<dbReference type="Proteomes" id="UP001190700">
    <property type="component" value="Unassembled WGS sequence"/>
</dbReference>
<proteinExistence type="predicted"/>